<dbReference type="InterPro" id="IPR029045">
    <property type="entry name" value="ClpP/crotonase-like_dom_sf"/>
</dbReference>
<keyword evidence="2" id="KW-0456">Lyase</keyword>
<proteinExistence type="inferred from homology"/>
<dbReference type="PANTHER" id="PTHR11941:SF133">
    <property type="entry name" value="1,2-EPOXYPHENYLACETYL-COA ISOMERASE"/>
    <property type="match status" value="1"/>
</dbReference>
<evidence type="ECO:0000313" key="5">
    <source>
        <dbReference type="Proteomes" id="UP000199317"/>
    </source>
</evidence>
<reference evidence="5" key="1">
    <citation type="submission" date="2016-10" db="EMBL/GenBank/DDBJ databases">
        <authorList>
            <person name="Varghese N."/>
            <person name="Submissions S."/>
        </authorList>
    </citation>
    <scope>NUCLEOTIDE SEQUENCE [LARGE SCALE GENOMIC DNA]</scope>
    <source>
        <strain evidence="5">DSM 17101</strain>
    </source>
</reference>
<dbReference type="OrthoDB" id="5515649at2"/>
<name>A0A1H0M079_9BURK</name>
<dbReference type="Pfam" id="PF00378">
    <property type="entry name" value="ECH_1"/>
    <property type="match status" value="1"/>
</dbReference>
<evidence type="ECO:0000313" key="4">
    <source>
        <dbReference type="EMBL" id="SDO73773.1"/>
    </source>
</evidence>
<dbReference type="PROSITE" id="PS00166">
    <property type="entry name" value="ENOYL_COA_HYDRATASE"/>
    <property type="match status" value="1"/>
</dbReference>
<evidence type="ECO:0000256" key="1">
    <source>
        <dbReference type="ARBA" id="ARBA00005254"/>
    </source>
</evidence>
<dbReference type="Gene3D" id="3.90.226.10">
    <property type="entry name" value="2-enoyl-CoA Hydratase, Chain A, domain 1"/>
    <property type="match status" value="1"/>
</dbReference>
<dbReference type="Proteomes" id="UP000199317">
    <property type="component" value="Unassembled WGS sequence"/>
</dbReference>
<organism evidence="4 5">
    <name type="scientific">Paracidovorax cattleyae</name>
    <dbReference type="NCBI Taxonomy" id="80868"/>
    <lineage>
        <taxon>Bacteria</taxon>
        <taxon>Pseudomonadati</taxon>
        <taxon>Pseudomonadota</taxon>
        <taxon>Betaproteobacteria</taxon>
        <taxon>Burkholderiales</taxon>
        <taxon>Comamonadaceae</taxon>
        <taxon>Paracidovorax</taxon>
    </lineage>
</organism>
<dbReference type="PANTHER" id="PTHR11941">
    <property type="entry name" value="ENOYL-COA HYDRATASE-RELATED"/>
    <property type="match status" value="1"/>
</dbReference>
<dbReference type="CDD" id="cd06558">
    <property type="entry name" value="crotonase-like"/>
    <property type="match status" value="1"/>
</dbReference>
<evidence type="ECO:0000256" key="2">
    <source>
        <dbReference type="ARBA" id="ARBA00023239"/>
    </source>
</evidence>
<dbReference type="InterPro" id="IPR018376">
    <property type="entry name" value="Enoyl-CoA_hyd/isom_CS"/>
</dbReference>
<dbReference type="NCBIfam" id="NF005700">
    <property type="entry name" value="PRK07511.1"/>
    <property type="match status" value="1"/>
</dbReference>
<dbReference type="InterPro" id="IPR001753">
    <property type="entry name" value="Enoyl-CoA_hydra/iso"/>
</dbReference>
<dbReference type="NCBIfam" id="NF046063">
    <property type="entry name" value="oxepin_alt"/>
    <property type="match status" value="1"/>
</dbReference>
<dbReference type="SUPFAM" id="SSF52096">
    <property type="entry name" value="ClpP/crotonase"/>
    <property type="match status" value="1"/>
</dbReference>
<dbReference type="RefSeq" id="WP_092832254.1">
    <property type="nucleotide sequence ID" value="NZ_CP028290.1"/>
</dbReference>
<sequence>MPARLESSTHAHHTLVLTIHHPEMRNALDPAICVAGVEALNGAERSADVRAVVITGAGAHFCAGGNLQRLQERRQEDAETQAQGVEALHQWIETLSTYPKPVIAAVEGAAAGAGFSLALACDMVIAARDAAFVMAYAGVGLSPDGGATWSLARTLPRQLAAELLLCGERIGAERLHALGIVNRLARPGEALTCALALADTLAAHAPNAVASTKELLSEAPANTLTQQLARERDQFVRNLQHPNAGEGIAAFLEKRTPRYR</sequence>
<dbReference type="EMBL" id="FNJL01000003">
    <property type="protein sequence ID" value="SDO73773.1"/>
    <property type="molecule type" value="Genomic_DNA"/>
</dbReference>
<evidence type="ECO:0000256" key="3">
    <source>
        <dbReference type="RuleBase" id="RU003707"/>
    </source>
</evidence>
<accession>A0A1H0M079</accession>
<dbReference type="GO" id="GO:0016829">
    <property type="term" value="F:lyase activity"/>
    <property type="evidence" value="ECO:0007669"/>
    <property type="project" value="UniProtKB-KW"/>
</dbReference>
<dbReference type="InterPro" id="IPR014748">
    <property type="entry name" value="Enoyl-CoA_hydra_C"/>
</dbReference>
<comment type="similarity">
    <text evidence="1 3">Belongs to the enoyl-CoA hydratase/isomerase family.</text>
</comment>
<keyword evidence="5" id="KW-1185">Reference proteome</keyword>
<gene>
    <name evidence="4" type="ORF">SAMN04489708_10362</name>
</gene>
<protein>
    <submittedName>
        <fullName evidence="4">Enoyl-CoA hydratase/carnithine racemase</fullName>
    </submittedName>
</protein>
<dbReference type="GO" id="GO:0006635">
    <property type="term" value="P:fatty acid beta-oxidation"/>
    <property type="evidence" value="ECO:0007669"/>
    <property type="project" value="TreeGrafter"/>
</dbReference>
<dbReference type="Gene3D" id="1.10.12.10">
    <property type="entry name" value="Lyase 2-enoyl-coa Hydratase, Chain A, domain 2"/>
    <property type="match status" value="1"/>
</dbReference>
<dbReference type="AlphaFoldDB" id="A0A1H0M079"/>